<keyword evidence="2" id="KW-0808">Transferase</keyword>
<dbReference type="GO" id="GO:0008757">
    <property type="term" value="F:S-adenosylmethionine-dependent methyltransferase activity"/>
    <property type="evidence" value="ECO:0007669"/>
    <property type="project" value="InterPro"/>
</dbReference>
<dbReference type="AlphaFoldDB" id="A0A1U9ME90"/>
<name>A0A1U9ME90_9HYPH</name>
<dbReference type="Pfam" id="PF08241">
    <property type="entry name" value="Methyltransf_11"/>
    <property type="match status" value="1"/>
</dbReference>
<proteinExistence type="predicted"/>
<dbReference type="Proteomes" id="UP000189632">
    <property type="component" value="Chromosome"/>
</dbReference>
<evidence type="ECO:0000259" key="1">
    <source>
        <dbReference type="Pfam" id="PF08241"/>
    </source>
</evidence>
<evidence type="ECO:0000313" key="2">
    <source>
        <dbReference type="EMBL" id="AQT46176.1"/>
    </source>
</evidence>
<dbReference type="RefSeq" id="WP_077990242.1">
    <property type="nucleotide sequence ID" value="NZ_CP015625.1"/>
</dbReference>
<gene>
    <name evidence="2" type="ORF">BBC0122_000350</name>
</gene>
<evidence type="ECO:0000313" key="3">
    <source>
        <dbReference type="Proteomes" id="UP000189632"/>
    </source>
</evidence>
<dbReference type="InterPro" id="IPR013216">
    <property type="entry name" value="Methyltransf_11"/>
</dbReference>
<accession>A0A1U9ME90</accession>
<dbReference type="SUPFAM" id="SSF53335">
    <property type="entry name" value="S-adenosyl-L-methionine-dependent methyltransferases"/>
    <property type="match status" value="1"/>
</dbReference>
<dbReference type="GO" id="GO:0032259">
    <property type="term" value="P:methylation"/>
    <property type="evidence" value="ECO:0007669"/>
    <property type="project" value="UniProtKB-KW"/>
</dbReference>
<keyword evidence="3" id="KW-1185">Reference proteome</keyword>
<dbReference type="Gene3D" id="3.40.50.150">
    <property type="entry name" value="Vaccinia Virus protein VP39"/>
    <property type="match status" value="1"/>
</dbReference>
<dbReference type="OrthoDB" id="9800231at2"/>
<dbReference type="EMBL" id="CP015625">
    <property type="protein sequence ID" value="AQT46176.1"/>
    <property type="molecule type" value="Genomic_DNA"/>
</dbReference>
<feature type="domain" description="Methyltransferase type 11" evidence="1">
    <location>
        <begin position="85"/>
        <end position="128"/>
    </location>
</feature>
<dbReference type="CDD" id="cd02440">
    <property type="entry name" value="AdoMet_MTases"/>
    <property type="match status" value="1"/>
</dbReference>
<sequence length="255" mass="28696">MDILTFRSFYQTVLGEKVFSTITNKLALKNCDVAGERVLGLGYVTPYLEQLKDRAERCFAFMPAHQGACVWPSADKVATALVFEEDLPLSDSAVDRIILIHSLEFAENAREMLSEMWRVLAPNGRIIIVVPNRRGLWARNDHTPFGSGQPYSRQQLLQLLHETNFSVVKIGEALYFSPSGGALARGFSAVYEPLARSFFPYFGGIIVCEAQKRLFQGLLVHRRQSRRVFVPALSPQITNRKSFRAADIIRNDSAN</sequence>
<organism evidence="2 3">
    <name type="scientific">Bartonella choladocola</name>
    <dbReference type="NCBI Taxonomy" id="2750995"/>
    <lineage>
        <taxon>Bacteria</taxon>
        <taxon>Pseudomonadati</taxon>
        <taxon>Pseudomonadota</taxon>
        <taxon>Alphaproteobacteria</taxon>
        <taxon>Hyphomicrobiales</taxon>
        <taxon>Bartonellaceae</taxon>
        <taxon>Bartonella</taxon>
    </lineage>
</organism>
<dbReference type="InterPro" id="IPR029063">
    <property type="entry name" value="SAM-dependent_MTases_sf"/>
</dbReference>
<dbReference type="KEGG" id="bapi:BBC0122_000350"/>
<keyword evidence="2" id="KW-0489">Methyltransferase</keyword>
<protein>
    <submittedName>
        <fullName evidence="2">Methyltransferase domain-containing protein</fullName>
    </submittedName>
</protein>
<reference evidence="2 3" key="1">
    <citation type="submission" date="2016-11" db="EMBL/GenBank/DDBJ databases">
        <title>Comparative genomics of Bartonella apis.</title>
        <authorList>
            <person name="Engel P."/>
        </authorList>
    </citation>
    <scope>NUCLEOTIDE SEQUENCE [LARGE SCALE GENOMIC DNA]</scope>
    <source>
        <strain evidence="2 3">BBC0122</strain>
    </source>
</reference>
<dbReference type="STRING" id="1686310.BBC0244_000300"/>